<proteinExistence type="predicted"/>
<dbReference type="PROSITE" id="PS00028">
    <property type="entry name" value="ZINC_FINGER_C2H2_1"/>
    <property type="match status" value="1"/>
</dbReference>
<evidence type="ECO:0000259" key="1">
    <source>
        <dbReference type="PROSITE" id="PS50157"/>
    </source>
</evidence>
<dbReference type="AlphaFoldDB" id="A0A0F9AMK0"/>
<sequence>MDRYDIMAGIPPSIEKKAFRARQIQRALAARSGEPYCFKCDQRFGSHEALEQHRRAKHVEATP</sequence>
<dbReference type="EMBL" id="LAZR01056796">
    <property type="protein sequence ID" value="KKK73411.1"/>
    <property type="molecule type" value="Genomic_DNA"/>
</dbReference>
<name>A0A0F9AMK0_9ZZZZ</name>
<comment type="caution">
    <text evidence="2">The sequence shown here is derived from an EMBL/GenBank/DDBJ whole genome shotgun (WGS) entry which is preliminary data.</text>
</comment>
<dbReference type="PROSITE" id="PS50157">
    <property type="entry name" value="ZINC_FINGER_C2H2_2"/>
    <property type="match status" value="1"/>
</dbReference>
<dbReference type="InterPro" id="IPR013087">
    <property type="entry name" value="Znf_C2H2_type"/>
</dbReference>
<protein>
    <recommendedName>
        <fullName evidence="1">C2H2-type domain-containing protein</fullName>
    </recommendedName>
</protein>
<evidence type="ECO:0000313" key="2">
    <source>
        <dbReference type="EMBL" id="KKK73411.1"/>
    </source>
</evidence>
<organism evidence="2">
    <name type="scientific">marine sediment metagenome</name>
    <dbReference type="NCBI Taxonomy" id="412755"/>
    <lineage>
        <taxon>unclassified sequences</taxon>
        <taxon>metagenomes</taxon>
        <taxon>ecological metagenomes</taxon>
    </lineage>
</organism>
<feature type="domain" description="C2H2-type" evidence="1">
    <location>
        <begin position="35"/>
        <end position="63"/>
    </location>
</feature>
<accession>A0A0F9AMK0</accession>
<gene>
    <name evidence="2" type="ORF">LCGC14_2894100</name>
</gene>
<reference evidence="2" key="1">
    <citation type="journal article" date="2015" name="Nature">
        <title>Complex archaea that bridge the gap between prokaryotes and eukaryotes.</title>
        <authorList>
            <person name="Spang A."/>
            <person name="Saw J.H."/>
            <person name="Jorgensen S.L."/>
            <person name="Zaremba-Niedzwiedzka K."/>
            <person name="Martijn J."/>
            <person name="Lind A.E."/>
            <person name="van Eijk R."/>
            <person name="Schleper C."/>
            <person name="Guy L."/>
            <person name="Ettema T.J."/>
        </authorList>
    </citation>
    <scope>NUCLEOTIDE SEQUENCE</scope>
</reference>